<keyword evidence="8" id="KW-1185">Reference proteome</keyword>
<feature type="transmembrane region" description="Helical" evidence="6">
    <location>
        <begin position="246"/>
        <end position="268"/>
    </location>
</feature>
<gene>
    <name evidence="7" type="ORF">HGO97_009015</name>
</gene>
<evidence type="ECO:0000256" key="4">
    <source>
        <dbReference type="ARBA" id="ARBA00022989"/>
    </source>
</evidence>
<dbReference type="CDD" id="cd06580">
    <property type="entry name" value="TM_PBP1_transp_TpRbsC_like"/>
    <property type="match status" value="1"/>
</dbReference>
<keyword evidence="4 6" id="KW-1133">Transmembrane helix</keyword>
<dbReference type="PANTHER" id="PTHR47089:SF1">
    <property type="entry name" value="GUANOSINE ABC TRANSPORTER PERMEASE PROTEIN NUPP"/>
    <property type="match status" value="1"/>
</dbReference>
<feature type="transmembrane region" description="Helical" evidence="6">
    <location>
        <begin position="89"/>
        <end position="105"/>
    </location>
</feature>
<feature type="transmembrane region" description="Helical" evidence="6">
    <location>
        <begin position="20"/>
        <end position="39"/>
    </location>
</feature>
<evidence type="ECO:0000256" key="1">
    <source>
        <dbReference type="ARBA" id="ARBA00004651"/>
    </source>
</evidence>
<dbReference type="EMBL" id="JABACJ020000006">
    <property type="protein sequence ID" value="MBU3875953.1"/>
    <property type="molecule type" value="Genomic_DNA"/>
</dbReference>
<accession>A0ABS6D2Z5</accession>
<name>A0ABS6D2Z5_9FIRM</name>
<feature type="transmembrane region" description="Helical" evidence="6">
    <location>
        <begin position="59"/>
        <end position="77"/>
    </location>
</feature>
<protein>
    <submittedName>
        <fullName evidence="7">ABC transporter permease</fullName>
    </submittedName>
</protein>
<reference evidence="7 8" key="1">
    <citation type="submission" date="2021-06" db="EMBL/GenBank/DDBJ databases">
        <title>Faecalicatena sp. nov. isolated from porcine feces.</title>
        <authorList>
            <person name="Oh B.S."/>
            <person name="Lee J.H."/>
        </authorList>
    </citation>
    <scope>NUCLEOTIDE SEQUENCE [LARGE SCALE GENOMIC DNA]</scope>
    <source>
        <strain evidence="7 8">AGMB00832</strain>
    </source>
</reference>
<evidence type="ECO:0000256" key="5">
    <source>
        <dbReference type="ARBA" id="ARBA00023136"/>
    </source>
</evidence>
<feature type="transmembrane region" description="Helical" evidence="6">
    <location>
        <begin position="324"/>
        <end position="343"/>
    </location>
</feature>
<keyword evidence="2" id="KW-1003">Cell membrane</keyword>
<comment type="caution">
    <text evidence="7">The sequence shown here is derived from an EMBL/GenBank/DDBJ whole genome shotgun (WGS) entry which is preliminary data.</text>
</comment>
<organism evidence="7 8">
    <name type="scientific">Faecalicatena faecalis</name>
    <dbReference type="NCBI Taxonomy" id="2726362"/>
    <lineage>
        <taxon>Bacteria</taxon>
        <taxon>Bacillati</taxon>
        <taxon>Bacillota</taxon>
        <taxon>Clostridia</taxon>
        <taxon>Lachnospirales</taxon>
        <taxon>Lachnospiraceae</taxon>
        <taxon>Faecalicatena</taxon>
    </lineage>
</organism>
<feature type="transmembrane region" description="Helical" evidence="6">
    <location>
        <begin position="144"/>
        <end position="162"/>
    </location>
</feature>
<keyword evidence="3 6" id="KW-0812">Transmembrane</keyword>
<dbReference type="PANTHER" id="PTHR47089">
    <property type="entry name" value="ABC TRANSPORTER, PERMEASE PROTEIN"/>
    <property type="match status" value="1"/>
</dbReference>
<comment type="subcellular location">
    <subcellularLocation>
        <location evidence="1">Cell membrane</location>
        <topology evidence="1">Multi-pass membrane protein</topology>
    </subcellularLocation>
</comment>
<dbReference type="Pfam" id="PF02653">
    <property type="entry name" value="BPD_transp_2"/>
    <property type="match status" value="1"/>
</dbReference>
<dbReference type="Proteomes" id="UP000723714">
    <property type="component" value="Unassembled WGS sequence"/>
</dbReference>
<evidence type="ECO:0000313" key="7">
    <source>
        <dbReference type="EMBL" id="MBU3875953.1"/>
    </source>
</evidence>
<keyword evidence="5 6" id="KW-0472">Membrane</keyword>
<dbReference type="InterPro" id="IPR001851">
    <property type="entry name" value="ABC_transp_permease"/>
</dbReference>
<proteinExistence type="predicted"/>
<dbReference type="RefSeq" id="WP_216240968.1">
    <property type="nucleotide sequence ID" value="NZ_JABACJ020000006.1"/>
</dbReference>
<evidence type="ECO:0000256" key="6">
    <source>
        <dbReference type="SAM" id="Phobius"/>
    </source>
</evidence>
<sequence>MKNKENNRILSAAGIVGKQVGLIIIALILATIFLAASGYEPLAIVNGILEGLTVDVAGTIRWATPLVLAGLAICVTYKAEVFNLGVDGQLYMGAAAATAVAVNLPKDMNHLVSLLIVFLAAMAAGALFAMIPALMKVYLDTNEVVSTLLLNFIAALYVEYLVTGPLRDPEAGTNLNASAVLGENTWLPRISFFEPSSANVGFYIAIVVMIILTFVFFRTSFGHEIKIVGSNPVLAKYAGMKPKKTILQVMAMSGAIAGIIGAVEVTAVQHRLLAGFNPDFGFDGIVVSLLANNNPIGVLFSGIFFGALKNGGINMERITDVPSAVTDIVTAIIFITISAKFVIPKLRRKGTEKTPVRQGGK</sequence>
<evidence type="ECO:0000256" key="2">
    <source>
        <dbReference type="ARBA" id="ARBA00022475"/>
    </source>
</evidence>
<feature type="transmembrane region" description="Helical" evidence="6">
    <location>
        <begin position="200"/>
        <end position="217"/>
    </location>
</feature>
<evidence type="ECO:0000313" key="8">
    <source>
        <dbReference type="Proteomes" id="UP000723714"/>
    </source>
</evidence>
<feature type="transmembrane region" description="Helical" evidence="6">
    <location>
        <begin position="111"/>
        <end position="132"/>
    </location>
</feature>
<evidence type="ECO:0000256" key="3">
    <source>
        <dbReference type="ARBA" id="ARBA00022692"/>
    </source>
</evidence>